<dbReference type="InterPro" id="IPR002575">
    <property type="entry name" value="Aminoglycoside_PTrfase"/>
</dbReference>
<dbReference type="Gene3D" id="3.90.1200.10">
    <property type="match status" value="1"/>
</dbReference>
<organism evidence="2 3">
    <name type="scientific">Xylaria bambusicola</name>
    <dbReference type="NCBI Taxonomy" id="326684"/>
    <lineage>
        <taxon>Eukaryota</taxon>
        <taxon>Fungi</taxon>
        <taxon>Dikarya</taxon>
        <taxon>Ascomycota</taxon>
        <taxon>Pezizomycotina</taxon>
        <taxon>Sordariomycetes</taxon>
        <taxon>Xylariomycetidae</taxon>
        <taxon>Xylariales</taxon>
        <taxon>Xylariaceae</taxon>
        <taxon>Xylaria</taxon>
    </lineage>
</organism>
<accession>A0AAN7UMS7</accession>
<evidence type="ECO:0000259" key="1">
    <source>
        <dbReference type="Pfam" id="PF01636"/>
    </source>
</evidence>
<sequence>MTTYTPLELPYFAPAPAPLPTYHEIVAHASPKTLSRRRRARDVLQIGEQFIVKYGKHIDFMEGENMLIVRHYTSIPVPTLYAMYQHEPSGDKVIITEYVAGEVLSSCYEKLDCGQKAFIGAQLRQHLSELRTKIPSPGFYGLPGGRPYLARTWTFKRRAGPFASASEFLSAYFAAQFTGADLPTRRAIEDLKSEFLALGAEHSASVFTHADLQAQNIILRSDGSICIIDWESASFCPEYFEFFIYGTLDMVAAGLEERKGDATQYTEMVRVVFKAWDTYCKSKQ</sequence>
<keyword evidence="3" id="KW-1185">Reference proteome</keyword>
<feature type="domain" description="Aminoglycoside phosphotransferase" evidence="1">
    <location>
        <begin position="75"/>
        <end position="248"/>
    </location>
</feature>
<reference evidence="2 3" key="1">
    <citation type="submission" date="2023-10" db="EMBL/GenBank/DDBJ databases">
        <title>Draft genome sequence of Xylaria bambusicola isolate GMP-LS, the root and basal stem rot pathogen of sugarcane in Indonesia.</title>
        <authorList>
            <person name="Selvaraj P."/>
            <person name="Muralishankar V."/>
            <person name="Muruganantham S."/>
            <person name="Sp S."/>
            <person name="Haryani S."/>
            <person name="Lau K.J.X."/>
            <person name="Naqvi N.I."/>
        </authorList>
    </citation>
    <scope>NUCLEOTIDE SEQUENCE [LARGE SCALE GENOMIC DNA]</scope>
    <source>
        <strain evidence="2">GMP-LS</strain>
    </source>
</reference>
<dbReference type="AlphaFoldDB" id="A0AAN7UMS7"/>
<evidence type="ECO:0000313" key="3">
    <source>
        <dbReference type="Proteomes" id="UP001305414"/>
    </source>
</evidence>
<dbReference type="SUPFAM" id="SSF56112">
    <property type="entry name" value="Protein kinase-like (PK-like)"/>
    <property type="match status" value="1"/>
</dbReference>
<proteinExistence type="predicted"/>
<dbReference type="InterPro" id="IPR051678">
    <property type="entry name" value="AGP_Transferase"/>
</dbReference>
<dbReference type="CDD" id="cd05120">
    <property type="entry name" value="APH_ChoK_like"/>
    <property type="match status" value="1"/>
</dbReference>
<dbReference type="EMBL" id="JAWHQM010000057">
    <property type="protein sequence ID" value="KAK5635695.1"/>
    <property type="molecule type" value="Genomic_DNA"/>
</dbReference>
<comment type="caution">
    <text evidence="2">The sequence shown here is derived from an EMBL/GenBank/DDBJ whole genome shotgun (WGS) entry which is preliminary data.</text>
</comment>
<protein>
    <recommendedName>
        <fullName evidence="1">Aminoglycoside phosphotransferase domain-containing protein</fullName>
    </recommendedName>
</protein>
<dbReference type="Pfam" id="PF01636">
    <property type="entry name" value="APH"/>
    <property type="match status" value="1"/>
</dbReference>
<dbReference type="PANTHER" id="PTHR21310:SF48">
    <property type="entry name" value="AMINOGLYCOSIDE PHOSPHOTRANSFERASE DOMAIN-CONTAINING PROTEIN"/>
    <property type="match status" value="1"/>
</dbReference>
<dbReference type="PANTHER" id="PTHR21310">
    <property type="entry name" value="AMINOGLYCOSIDE PHOSPHOTRANSFERASE-RELATED-RELATED"/>
    <property type="match status" value="1"/>
</dbReference>
<dbReference type="InterPro" id="IPR011009">
    <property type="entry name" value="Kinase-like_dom_sf"/>
</dbReference>
<evidence type="ECO:0000313" key="2">
    <source>
        <dbReference type="EMBL" id="KAK5635695.1"/>
    </source>
</evidence>
<dbReference type="Proteomes" id="UP001305414">
    <property type="component" value="Unassembled WGS sequence"/>
</dbReference>
<gene>
    <name evidence="2" type="ORF">RRF57_011407</name>
</gene>
<name>A0AAN7UMS7_9PEZI</name>